<sequence length="244" mass="28402">MNNHQNAIFHQITNFLKTPLALLGVDLKNFQFNKICHFANHPYLCKGLTLLFLPLFLAGCFSTPAITVDNICVLMDEEVRWYKAVKTSEKKYGVPAYVQLAIIYQESHFESDARPPRDSLFGIIPWTRPSNAYGFAQVKMETWEWYQKDTGNYDAMRDKFADAADFVGWYISKSKKLSKISKRDAYNQYLAYHEGHGGFNRKTYKEKDWLISVAKKVEGNAKRYQRQLQQCSAQLDKNSVWSYF</sequence>
<dbReference type="InterPro" id="IPR023346">
    <property type="entry name" value="Lysozyme-like_dom_sf"/>
</dbReference>
<feature type="domain" description="Transglycosylase SLT" evidence="1">
    <location>
        <begin position="49"/>
        <end position="231"/>
    </location>
</feature>
<protein>
    <submittedName>
        <fullName evidence="2">Transglycosylase SLT domain-containing protein</fullName>
    </submittedName>
</protein>
<reference evidence="2 3" key="1">
    <citation type="submission" date="2020-05" db="EMBL/GenBank/DDBJ databases">
        <title>Horizontal transmission and recombination maintain forever young bacterial symbiont genomes.</title>
        <authorList>
            <person name="Russell S.L."/>
            <person name="Pepper-Tunick E."/>
            <person name="Svedberg J."/>
            <person name="Byrne A."/>
            <person name="Ruelas Castillo J."/>
            <person name="Vollmers C."/>
            <person name="Beinart R.A."/>
            <person name="Corbett-Detig R."/>
        </authorList>
    </citation>
    <scope>NUCLEOTIDE SEQUENCE [LARGE SCALE GENOMIC DNA]</scope>
    <source>
        <strain evidence="2">455</strain>
    </source>
</reference>
<organism evidence="2 3">
    <name type="scientific">Candidatus Thiodubiliella endoseptemdiera</name>
    <dbReference type="NCBI Taxonomy" id="2738886"/>
    <lineage>
        <taxon>Bacteria</taxon>
        <taxon>Pseudomonadati</taxon>
        <taxon>Pseudomonadota</taxon>
        <taxon>Gammaproteobacteria</taxon>
        <taxon>Candidatus Pseudothioglobaceae</taxon>
        <taxon>Candidatus Thiodubiliella</taxon>
    </lineage>
</organism>
<dbReference type="EMBL" id="JACCHT010000002">
    <property type="protein sequence ID" value="NYT28219.1"/>
    <property type="molecule type" value="Genomic_DNA"/>
</dbReference>
<name>A0A853F6R9_9GAMM</name>
<evidence type="ECO:0000259" key="1">
    <source>
        <dbReference type="Pfam" id="PF19489"/>
    </source>
</evidence>
<accession>A0A853F6R9</accession>
<dbReference type="SUPFAM" id="SSF53955">
    <property type="entry name" value="Lysozyme-like"/>
    <property type="match status" value="1"/>
</dbReference>
<dbReference type="InterPro" id="IPR045795">
    <property type="entry name" value="SLT_4"/>
</dbReference>
<proteinExistence type="predicted"/>
<comment type="caution">
    <text evidence="2">The sequence shown here is derived from an EMBL/GenBank/DDBJ whole genome shotgun (WGS) entry which is preliminary data.</text>
</comment>
<dbReference type="AlphaFoldDB" id="A0A853F6R9"/>
<evidence type="ECO:0000313" key="2">
    <source>
        <dbReference type="EMBL" id="NYT28219.1"/>
    </source>
</evidence>
<gene>
    <name evidence="2" type="ORF">H0A76_10260</name>
</gene>
<dbReference type="Proteomes" id="UP000568751">
    <property type="component" value="Unassembled WGS sequence"/>
</dbReference>
<dbReference type="Gene3D" id="1.10.530.10">
    <property type="match status" value="1"/>
</dbReference>
<dbReference type="Pfam" id="PF19489">
    <property type="entry name" value="SLT_4"/>
    <property type="match status" value="1"/>
</dbReference>
<evidence type="ECO:0000313" key="3">
    <source>
        <dbReference type="Proteomes" id="UP000568751"/>
    </source>
</evidence>